<accession>A0A0C6P448</accession>
<dbReference type="CDD" id="cd00077">
    <property type="entry name" value="HDc"/>
    <property type="match status" value="1"/>
</dbReference>
<evidence type="ECO:0000259" key="1">
    <source>
        <dbReference type="PROSITE" id="PS51831"/>
    </source>
</evidence>
<dbReference type="OrthoDB" id="9797344at2"/>
<dbReference type="Pfam" id="PF01966">
    <property type="entry name" value="HD"/>
    <property type="match status" value="1"/>
</dbReference>
<reference evidence="2 3" key="1">
    <citation type="journal article" date="2012" name="BMC Genomics">
        <title>Comparative genomics of the classical Bordetella subspecies: the evolution and exchange of virulence-associated diversity amongst closely related pathogens.</title>
        <authorList>
            <person name="Park J."/>
            <person name="Zhang Y."/>
            <person name="Buboltz A.M."/>
            <person name="Zhang X."/>
            <person name="Schuster S.C."/>
            <person name="Ahuja U."/>
            <person name="Liu M."/>
            <person name="Miller J.F."/>
            <person name="Sebaihia M."/>
            <person name="Bentley S.D."/>
            <person name="Parkhill J."/>
            <person name="Harvill E.T."/>
        </authorList>
    </citation>
    <scope>NUCLEOTIDE SEQUENCE [LARGE SCALE GENOMIC DNA]</scope>
    <source>
        <strain evidence="2 3">253</strain>
    </source>
</reference>
<dbReference type="EMBL" id="HE965806">
    <property type="protein sequence ID" value="CCJ54193.1"/>
    <property type="molecule type" value="Genomic_DNA"/>
</dbReference>
<evidence type="ECO:0000313" key="3">
    <source>
        <dbReference type="Proteomes" id="UP000007564"/>
    </source>
</evidence>
<evidence type="ECO:0000313" key="2">
    <source>
        <dbReference type="EMBL" id="CCJ54193.1"/>
    </source>
</evidence>
<dbReference type="HOGENOM" id="CLU_036524_3_0_4"/>
<sequence>MTNPGDGAAGAVDCATLDHWRPRLAAIAAAAGQDDAAHDLGHLRRVWDAARAMLQAHPEADALVVLAASYLHDLVNLPKNHPERHLASRQAAAAARERLARAGFPAARLDAVAHAIEAHSFSAGIAPRTIEARIVQDADRLDALGPVGLARMFHVGGSLGRALAHPSDPLAAQRALDDSRYTLDHIEAKLARLPHGMQTEAGRRLGEQRLAWLRDFRAAFAAQWGGGQLR</sequence>
<dbReference type="InterPro" id="IPR006674">
    <property type="entry name" value="HD_domain"/>
</dbReference>
<dbReference type="PROSITE" id="PS51831">
    <property type="entry name" value="HD"/>
    <property type="match status" value="1"/>
</dbReference>
<feature type="domain" description="HD" evidence="1">
    <location>
        <begin position="39"/>
        <end position="144"/>
    </location>
</feature>
<dbReference type="PANTHER" id="PTHR33594:SF1">
    <property type="entry name" value="HD_PDEASE DOMAIN-CONTAINING PROTEIN"/>
    <property type="match status" value="1"/>
</dbReference>
<protein>
    <recommendedName>
        <fullName evidence="1">HD domain-containing protein</fullName>
    </recommendedName>
</protein>
<dbReference type="SUPFAM" id="SSF109604">
    <property type="entry name" value="HD-domain/PDEase-like"/>
    <property type="match status" value="1"/>
</dbReference>
<dbReference type="PANTHER" id="PTHR33594">
    <property type="entry name" value="SUPERFAMILY HYDROLASE, PUTATIVE (AFU_ORTHOLOGUE AFUA_1G03035)-RELATED"/>
    <property type="match status" value="1"/>
</dbReference>
<dbReference type="InterPro" id="IPR003607">
    <property type="entry name" value="HD/PDEase_dom"/>
</dbReference>
<dbReference type="SMART" id="SM00471">
    <property type="entry name" value="HDc"/>
    <property type="match status" value="1"/>
</dbReference>
<dbReference type="Gene3D" id="1.10.3210.50">
    <property type="match status" value="1"/>
</dbReference>
<dbReference type="KEGG" id="bbh:BN112_2276"/>
<proteinExistence type="predicted"/>
<name>A0A0C6P448_BORBO</name>
<dbReference type="Proteomes" id="UP000007564">
    <property type="component" value="Chromosome"/>
</dbReference>
<gene>
    <name evidence="2" type="ORF">BN112_2276</name>
</gene>
<organism evidence="2 3">
    <name type="scientific">Bordetella bronchiseptica 253</name>
    <dbReference type="NCBI Taxonomy" id="568707"/>
    <lineage>
        <taxon>Bacteria</taxon>
        <taxon>Pseudomonadati</taxon>
        <taxon>Pseudomonadota</taxon>
        <taxon>Betaproteobacteria</taxon>
        <taxon>Burkholderiales</taxon>
        <taxon>Alcaligenaceae</taxon>
        <taxon>Bordetella</taxon>
    </lineage>
</organism>
<dbReference type="AlphaFoldDB" id="A0A0C6P448"/>
<dbReference type="RefSeq" id="WP_003809037.1">
    <property type="nucleotide sequence ID" value="NC_019382.1"/>
</dbReference>
<dbReference type="GeneID" id="56480146"/>